<keyword evidence="1" id="KW-0812">Transmembrane</keyword>
<sequence length="82" mass="9220">MCLLAFCKLICALIYVIVLFGLVFELGLPHWRLYVNETGEGQLQTGILGQCGLFGQTFLKFNDSMNLIGTKVCEKWIVVSNF</sequence>
<keyword evidence="2" id="KW-1185">Reference proteome</keyword>
<evidence type="ECO:0000313" key="2">
    <source>
        <dbReference type="Proteomes" id="UP000887577"/>
    </source>
</evidence>
<keyword evidence="1" id="KW-0472">Membrane</keyword>
<proteinExistence type="predicted"/>
<feature type="transmembrane region" description="Helical" evidence="1">
    <location>
        <begin position="6"/>
        <end position="24"/>
    </location>
</feature>
<protein>
    <submittedName>
        <fullName evidence="3">Uncharacterized protein</fullName>
    </submittedName>
</protein>
<organism evidence="2 3">
    <name type="scientific">Panagrolaimus superbus</name>
    <dbReference type="NCBI Taxonomy" id="310955"/>
    <lineage>
        <taxon>Eukaryota</taxon>
        <taxon>Metazoa</taxon>
        <taxon>Ecdysozoa</taxon>
        <taxon>Nematoda</taxon>
        <taxon>Chromadorea</taxon>
        <taxon>Rhabditida</taxon>
        <taxon>Tylenchina</taxon>
        <taxon>Panagrolaimomorpha</taxon>
        <taxon>Panagrolaimoidea</taxon>
        <taxon>Panagrolaimidae</taxon>
        <taxon>Panagrolaimus</taxon>
    </lineage>
</organism>
<accession>A0A914Z802</accession>
<evidence type="ECO:0000256" key="1">
    <source>
        <dbReference type="SAM" id="Phobius"/>
    </source>
</evidence>
<keyword evidence="1" id="KW-1133">Transmembrane helix</keyword>
<evidence type="ECO:0000313" key="3">
    <source>
        <dbReference type="WBParaSite" id="PSU_v2.g6378.t1"/>
    </source>
</evidence>
<reference evidence="3" key="1">
    <citation type="submission" date="2022-11" db="UniProtKB">
        <authorList>
            <consortium name="WormBaseParasite"/>
        </authorList>
    </citation>
    <scope>IDENTIFICATION</scope>
</reference>
<dbReference type="Proteomes" id="UP000887577">
    <property type="component" value="Unplaced"/>
</dbReference>
<dbReference type="WBParaSite" id="PSU_v2.g6378.t1">
    <property type="protein sequence ID" value="PSU_v2.g6378.t1"/>
    <property type="gene ID" value="PSU_v2.g6378"/>
</dbReference>
<name>A0A914Z802_9BILA</name>
<dbReference type="AlphaFoldDB" id="A0A914Z802"/>